<protein>
    <submittedName>
        <fullName evidence="6">Translocation/assembly module TamB domain-containing protein</fullName>
    </submittedName>
</protein>
<dbReference type="RefSeq" id="WP_255914382.1">
    <property type="nucleotide sequence ID" value="NZ_JANFQO010000008.1"/>
</dbReference>
<dbReference type="Proteomes" id="UP001165498">
    <property type="component" value="Unassembled WGS sequence"/>
</dbReference>
<dbReference type="PANTHER" id="PTHR36985">
    <property type="entry name" value="TRANSLOCATION AND ASSEMBLY MODULE SUBUNIT TAMB"/>
    <property type="match status" value="1"/>
</dbReference>
<keyword evidence="7" id="KW-1185">Reference proteome</keyword>
<evidence type="ECO:0000256" key="3">
    <source>
        <dbReference type="ARBA" id="ARBA00022989"/>
    </source>
</evidence>
<dbReference type="PROSITE" id="PS51257">
    <property type="entry name" value="PROKAR_LIPOPROTEIN"/>
    <property type="match status" value="1"/>
</dbReference>
<name>A0ABT1QSI2_9GAMM</name>
<reference evidence="6" key="1">
    <citation type="submission" date="2022-07" db="EMBL/GenBank/DDBJ databases">
        <title>Tahibacter sp., a new gammaproteobacterium isolated from the silt sample collected at pig farm.</title>
        <authorList>
            <person name="Chen H."/>
        </authorList>
    </citation>
    <scope>NUCLEOTIDE SEQUENCE</scope>
    <source>
        <strain evidence="6">P2K</strain>
    </source>
</reference>
<dbReference type="Pfam" id="PF04357">
    <property type="entry name" value="TamB"/>
    <property type="match status" value="1"/>
</dbReference>
<sequence>MKRALKWLGGLFALVLLVACVGLFWLLRTESGARFAIARALGATEGKLAIGASQGRLAGPLVLTDVRWRDAGVDAQIGRLEVDIAPLALLRNVAHVENIAASDIRIATTTQPPAPPSDEPLSLQPPLDILVDRVALERIQLTHDAQPVFEADSFAAVARWTSRGLAVEKLALRARQGEVDLDARLDSFSDYRGSSSGRFRWQVDGTDYAGTLSASNDGRQPQVQVQLQQPVALAATVAASEASSQPLDQRTYAVTLNAERFDPKAVLKDSTLKSLGFSLAGTISREGGSFSGPIDIDDYRVVISPAQFKLEPQRLLLQNVALTSPNIPGLLALKGEVPLGDAAAAAKLELSWQDVKLPAGLTGQELHSRGDVVFNGNAQQFGLDGKLQLGPPGQPVDMNLQLDGNADKIRLEQIQLLQQRNGKPAGSLVLQGDVTLKPALGWSLRAVADRLDPGAFVAEWPGALNFTLASVGASDDKGVTTTLKMEKLDGTLRQRPVSGTADLTIAPELVIDGTLALASGESTLAVQGRGGKGATDAQIGFTLASLGDFLPGAQGRLRGQFKLKGQWPALAVNGRMDGQALALQGNRASSLELNLDVTDTSAPRGSLELLATGVDAGGQHFDRVSLDGKGDRQSHELVFNAGGAALSTQLQLRGALNGENWAGTLNQLKLALKDQPEWNLDQPAALSWQQGAAKLNDLCLVAQSARICLAGSQAADGGVQGTYRVEKLPLAMLAAIGAPDATFKLDGEINGEGNVARTPQGALSGAARLASANGRIAYPDTSERPLLDYTNLAVSATLSPQSQQVLIQAQLSDGGRIDGNVAVSGAEQALSGQVQLALGSISFVELFTTEVAAAKGHLDGRIDFAGTVAAPALSGNIELAGFAAEVPAAGLKLADGRITVNLDSQGRIVVNGGLASGKGRIDLKGTAGTAADAPLDISIEGKDFLAADIPAAHVVIAPRLRVQRSAAGLQASGEVVVPEADVDLTKLPGGGAAKTSPDVVVVDADKVDSKEPLPVTADVTLRLGDAVKLKGFGLDGKLDGQLVVVERPGRQTVGRGEIRVGGTYKAYGQDLKIQTGRLLFAGTAIDNPGLDMRAVRELKDVTAGLRVQGTAQVPVLTVYSEPAMEQSEALSYLITGRPLSALKSGEGDLVGAAAQALGSATGDLLAKSIGARLGVDAAVSDNAALGGAALTVGKYLSPKLYLSYGVGIFTPGEVITLRYKLSRMWELEAQNATTENRAGLNYRLEK</sequence>
<keyword evidence="3" id="KW-1133">Transmembrane helix</keyword>
<organism evidence="6 7">
    <name type="scientific">Tahibacter harae</name>
    <dbReference type="NCBI Taxonomy" id="2963937"/>
    <lineage>
        <taxon>Bacteria</taxon>
        <taxon>Pseudomonadati</taxon>
        <taxon>Pseudomonadota</taxon>
        <taxon>Gammaproteobacteria</taxon>
        <taxon>Lysobacterales</taxon>
        <taxon>Rhodanobacteraceae</taxon>
        <taxon>Tahibacter</taxon>
    </lineage>
</organism>
<evidence type="ECO:0000259" key="5">
    <source>
        <dbReference type="Pfam" id="PF04357"/>
    </source>
</evidence>
<accession>A0ABT1QSI2</accession>
<comment type="caution">
    <text evidence="6">The sequence shown here is derived from an EMBL/GenBank/DDBJ whole genome shotgun (WGS) entry which is preliminary data.</text>
</comment>
<evidence type="ECO:0000313" key="6">
    <source>
        <dbReference type="EMBL" id="MCQ4165263.1"/>
    </source>
</evidence>
<feature type="domain" description="Translocation and assembly module TamB C-terminal" evidence="5">
    <location>
        <begin position="916"/>
        <end position="1245"/>
    </location>
</feature>
<dbReference type="PANTHER" id="PTHR36985:SF1">
    <property type="entry name" value="TRANSLOCATION AND ASSEMBLY MODULE SUBUNIT TAMB"/>
    <property type="match status" value="1"/>
</dbReference>
<evidence type="ECO:0000313" key="7">
    <source>
        <dbReference type="Proteomes" id="UP001165498"/>
    </source>
</evidence>
<proteinExistence type="predicted"/>
<evidence type="ECO:0000256" key="2">
    <source>
        <dbReference type="ARBA" id="ARBA00022692"/>
    </source>
</evidence>
<comment type="subcellular location">
    <subcellularLocation>
        <location evidence="1">Membrane</location>
        <topology evidence="1">Single-pass membrane protein</topology>
    </subcellularLocation>
</comment>
<evidence type="ECO:0000256" key="4">
    <source>
        <dbReference type="ARBA" id="ARBA00023136"/>
    </source>
</evidence>
<evidence type="ECO:0000256" key="1">
    <source>
        <dbReference type="ARBA" id="ARBA00004167"/>
    </source>
</evidence>
<dbReference type="InterPro" id="IPR007452">
    <property type="entry name" value="TamB_C"/>
</dbReference>
<dbReference type="EMBL" id="JANFQO010000008">
    <property type="protein sequence ID" value="MCQ4165263.1"/>
    <property type="molecule type" value="Genomic_DNA"/>
</dbReference>
<keyword evidence="2" id="KW-0812">Transmembrane</keyword>
<keyword evidence="4" id="KW-0472">Membrane</keyword>
<gene>
    <name evidence="6" type="ORF">NM961_11125</name>
</gene>